<feature type="region of interest" description="Disordered" evidence="5">
    <location>
        <begin position="204"/>
        <end position="248"/>
    </location>
</feature>
<dbReference type="InterPro" id="IPR036909">
    <property type="entry name" value="Cyt_c-like_dom_sf"/>
</dbReference>
<dbReference type="Pfam" id="PF00034">
    <property type="entry name" value="Cytochrom_C"/>
    <property type="match status" value="1"/>
</dbReference>
<dbReference type="Gene3D" id="1.10.760.10">
    <property type="entry name" value="Cytochrome c-like domain"/>
    <property type="match status" value="1"/>
</dbReference>
<dbReference type="GO" id="GO:0009055">
    <property type="term" value="F:electron transfer activity"/>
    <property type="evidence" value="ECO:0007669"/>
    <property type="project" value="InterPro"/>
</dbReference>
<proteinExistence type="predicted"/>
<evidence type="ECO:0000256" key="4">
    <source>
        <dbReference type="PROSITE-ProRule" id="PRU00433"/>
    </source>
</evidence>
<comment type="caution">
    <text evidence="8">The sequence shown here is derived from an EMBL/GenBank/DDBJ whole genome shotgun (WGS) entry which is preliminary data.</text>
</comment>
<evidence type="ECO:0000313" key="8">
    <source>
        <dbReference type="EMBL" id="NWK55220.1"/>
    </source>
</evidence>
<dbReference type="AlphaFoldDB" id="A0A851GKH0"/>
<evidence type="ECO:0000256" key="6">
    <source>
        <dbReference type="SAM" id="Phobius"/>
    </source>
</evidence>
<evidence type="ECO:0000256" key="1">
    <source>
        <dbReference type="ARBA" id="ARBA00022617"/>
    </source>
</evidence>
<evidence type="ECO:0000256" key="3">
    <source>
        <dbReference type="ARBA" id="ARBA00023004"/>
    </source>
</evidence>
<keyword evidence="1 4" id="KW-0349">Heme</keyword>
<evidence type="ECO:0000313" key="9">
    <source>
        <dbReference type="Proteomes" id="UP000557872"/>
    </source>
</evidence>
<dbReference type="Proteomes" id="UP000557872">
    <property type="component" value="Unassembled WGS sequence"/>
</dbReference>
<protein>
    <submittedName>
        <fullName evidence="8">Cytochrome c</fullName>
    </submittedName>
</protein>
<organism evidence="8 9">
    <name type="scientific">Oceaniferula marina</name>
    <dbReference type="NCBI Taxonomy" id="2748318"/>
    <lineage>
        <taxon>Bacteria</taxon>
        <taxon>Pseudomonadati</taxon>
        <taxon>Verrucomicrobiota</taxon>
        <taxon>Verrucomicrobiia</taxon>
        <taxon>Verrucomicrobiales</taxon>
        <taxon>Verrucomicrobiaceae</taxon>
        <taxon>Oceaniferula</taxon>
    </lineage>
</organism>
<name>A0A851GKH0_9BACT</name>
<dbReference type="RefSeq" id="WP_178931750.1">
    <property type="nucleotide sequence ID" value="NZ_JACBAZ010000002.1"/>
</dbReference>
<accession>A0A851GKH0</accession>
<dbReference type="EMBL" id="JACBAZ010000002">
    <property type="protein sequence ID" value="NWK55220.1"/>
    <property type="molecule type" value="Genomic_DNA"/>
</dbReference>
<dbReference type="GO" id="GO:0020037">
    <property type="term" value="F:heme binding"/>
    <property type="evidence" value="ECO:0007669"/>
    <property type="project" value="InterPro"/>
</dbReference>
<dbReference type="PANTHER" id="PTHR35008:SF8">
    <property type="entry name" value="ALCOHOL DEHYDROGENASE CYTOCHROME C SUBUNIT"/>
    <property type="match status" value="1"/>
</dbReference>
<evidence type="ECO:0000256" key="2">
    <source>
        <dbReference type="ARBA" id="ARBA00022723"/>
    </source>
</evidence>
<dbReference type="GO" id="GO:0046872">
    <property type="term" value="F:metal ion binding"/>
    <property type="evidence" value="ECO:0007669"/>
    <property type="project" value="UniProtKB-KW"/>
</dbReference>
<sequence length="248" mass="26091">MSQQPTSQPDLDDRSSVLTDAAAAQRENHMFTEGAEPLSIWFILGSAIVVLIGGGVLFGGGNLFNYTKTVKPGYERAAAEGEENSGPKPKPAMVAYNKVGGKIYSSCAGCHGNDGIGTDAYPPLANSEWVNGPSLRPAMIILNGCKDPITVAGKTYNGVMPAQGSGMGAKELAGILNYIRNNFGNKNDQLITLEMAQDALDASKERNGGAMTATELDADYKRDLKGEPLDPATMVNPKTLQPVAPASE</sequence>
<keyword evidence="6" id="KW-1133">Transmembrane helix</keyword>
<dbReference type="PROSITE" id="PS51007">
    <property type="entry name" value="CYTC"/>
    <property type="match status" value="1"/>
</dbReference>
<keyword evidence="2 4" id="KW-0479">Metal-binding</keyword>
<keyword evidence="9" id="KW-1185">Reference proteome</keyword>
<feature type="compositionally biased region" description="Basic and acidic residues" evidence="5">
    <location>
        <begin position="218"/>
        <end position="228"/>
    </location>
</feature>
<keyword evidence="6" id="KW-0472">Membrane</keyword>
<feature type="transmembrane region" description="Helical" evidence="6">
    <location>
        <begin position="38"/>
        <end position="58"/>
    </location>
</feature>
<keyword evidence="6" id="KW-0812">Transmembrane</keyword>
<dbReference type="InterPro" id="IPR051459">
    <property type="entry name" value="Cytochrome_c-type_DH"/>
</dbReference>
<feature type="domain" description="Cytochrome c" evidence="7">
    <location>
        <begin position="95"/>
        <end position="183"/>
    </location>
</feature>
<gene>
    <name evidence="8" type="ORF">HW115_06335</name>
</gene>
<evidence type="ECO:0000256" key="5">
    <source>
        <dbReference type="SAM" id="MobiDB-lite"/>
    </source>
</evidence>
<dbReference type="PANTHER" id="PTHR35008">
    <property type="entry name" value="BLL4482 PROTEIN-RELATED"/>
    <property type="match status" value="1"/>
</dbReference>
<keyword evidence="3 4" id="KW-0408">Iron</keyword>
<dbReference type="SUPFAM" id="SSF46626">
    <property type="entry name" value="Cytochrome c"/>
    <property type="match status" value="1"/>
</dbReference>
<dbReference type="InterPro" id="IPR009056">
    <property type="entry name" value="Cyt_c-like_dom"/>
</dbReference>
<reference evidence="8 9" key="1">
    <citation type="submission" date="2020-07" db="EMBL/GenBank/DDBJ databases">
        <title>Roseicoccus Jingziensis gen. nov., sp. nov., isolated from coastal seawater.</title>
        <authorList>
            <person name="Feng X."/>
        </authorList>
    </citation>
    <scope>NUCLEOTIDE SEQUENCE [LARGE SCALE GENOMIC DNA]</scope>
    <source>
        <strain evidence="8 9">N1E253</strain>
    </source>
</reference>
<evidence type="ECO:0000259" key="7">
    <source>
        <dbReference type="PROSITE" id="PS51007"/>
    </source>
</evidence>